<name>C7LUF6_DESBD</name>
<evidence type="ECO:0000256" key="5">
    <source>
        <dbReference type="ARBA" id="ARBA00023315"/>
    </source>
</evidence>
<protein>
    <submittedName>
        <fullName evidence="7">Methicillin resistance protein</fullName>
    </submittedName>
</protein>
<evidence type="ECO:0000256" key="1">
    <source>
        <dbReference type="ARBA" id="ARBA00009943"/>
    </source>
</evidence>
<evidence type="ECO:0000256" key="3">
    <source>
        <dbReference type="ARBA" id="ARBA00022960"/>
    </source>
</evidence>
<evidence type="ECO:0000256" key="4">
    <source>
        <dbReference type="ARBA" id="ARBA00022984"/>
    </source>
</evidence>
<dbReference type="InterPro" id="IPR050644">
    <property type="entry name" value="PG_Glycine_Bridge_Synth"/>
</dbReference>
<dbReference type="GO" id="GO:0008360">
    <property type="term" value="P:regulation of cell shape"/>
    <property type="evidence" value="ECO:0007669"/>
    <property type="project" value="UniProtKB-KW"/>
</dbReference>
<keyword evidence="3" id="KW-0133">Cell shape</keyword>
<accession>C7LUF6</accession>
<gene>
    <name evidence="7" type="ordered locus">Dbac_1598</name>
</gene>
<dbReference type="RefSeq" id="WP_015773782.1">
    <property type="nucleotide sequence ID" value="NC_013173.1"/>
</dbReference>
<sequence length="364" mass="40835">MFDLSAKTPKALLPTDIIFQTPYWAQVKSRLGYTPLAFDLESRRCGDVLVLLQPCGQKKIAVVPQGPEYAPDEENYGPFLEEFSLSLARELGPDVACIRYDLPWKSLYADEMKTREWTAFPEPRIREMRMNMGTRHWNIRKSPSDLTVASSLVVDLDGNEEAIMSRMKAKTRYNIGLAQRKGVTVRTVSADNLPEFHALYGQTAQRNGFSPCSYENFAALFKCRFAGKGNAELVFLLASHGSDNLAGAIIGISGKAANFLYGASSNLKRNLMAPYLMHWTAMNLARTRDCLTYEMGAVSPGIDPAHPFYGMYRFKTGFGGRIELRSGSWDFPLNQDAYRSFCNAEHLDRSRPAPRTSRDGARHV</sequence>
<dbReference type="InterPro" id="IPR016181">
    <property type="entry name" value="Acyl_CoA_acyltransferase"/>
</dbReference>
<comment type="similarity">
    <text evidence="1">Belongs to the FemABX family.</text>
</comment>
<dbReference type="PANTHER" id="PTHR36174:SF1">
    <property type="entry name" value="LIPID II:GLYCINE GLYCYLTRANSFERASE"/>
    <property type="match status" value="1"/>
</dbReference>
<dbReference type="Gene3D" id="3.40.630.30">
    <property type="match status" value="1"/>
</dbReference>
<evidence type="ECO:0000256" key="6">
    <source>
        <dbReference type="ARBA" id="ARBA00023316"/>
    </source>
</evidence>
<keyword evidence="4" id="KW-0573">Peptidoglycan synthesis</keyword>
<evidence type="ECO:0000313" key="8">
    <source>
        <dbReference type="Proteomes" id="UP000002216"/>
    </source>
</evidence>
<dbReference type="EMBL" id="CP001629">
    <property type="protein sequence ID" value="ACU89691.1"/>
    <property type="molecule type" value="Genomic_DNA"/>
</dbReference>
<dbReference type="GO" id="GO:0071555">
    <property type="term" value="P:cell wall organization"/>
    <property type="evidence" value="ECO:0007669"/>
    <property type="project" value="UniProtKB-KW"/>
</dbReference>
<dbReference type="AlphaFoldDB" id="C7LUF6"/>
<dbReference type="eggNOG" id="COG2348">
    <property type="taxonomic scope" value="Bacteria"/>
</dbReference>
<proteinExistence type="inferred from homology"/>
<reference evidence="7 8" key="1">
    <citation type="journal article" date="2009" name="Stand. Genomic Sci.">
        <title>Complete genome sequence of Desulfomicrobium baculatum type strain (X).</title>
        <authorList>
            <person name="Copeland A."/>
            <person name="Spring S."/>
            <person name="Goker M."/>
            <person name="Schneider S."/>
            <person name="Lapidus A."/>
            <person name="Del Rio T.G."/>
            <person name="Tice H."/>
            <person name="Cheng J.F."/>
            <person name="Chen F."/>
            <person name="Nolan M."/>
            <person name="Bruce D."/>
            <person name="Goodwin L."/>
            <person name="Pitluck S."/>
            <person name="Ivanova N."/>
            <person name="Mavrommatis K."/>
            <person name="Ovchinnikova G."/>
            <person name="Pati A."/>
            <person name="Chen A."/>
            <person name="Palaniappan K."/>
            <person name="Land M."/>
            <person name="Hauser L."/>
            <person name="Chang Y.J."/>
            <person name="Jeffries C.C."/>
            <person name="Meincke L."/>
            <person name="Sims D."/>
            <person name="Brettin T."/>
            <person name="Detter J.C."/>
            <person name="Han C."/>
            <person name="Chain P."/>
            <person name="Bristow J."/>
            <person name="Eisen J.A."/>
            <person name="Markowitz V."/>
            <person name="Hugenholtz P."/>
            <person name="Kyrpides N.C."/>
            <person name="Klenk H.P."/>
            <person name="Lucas S."/>
        </authorList>
    </citation>
    <scope>NUCLEOTIDE SEQUENCE [LARGE SCALE GENOMIC DNA]</scope>
    <source>
        <strain evidence="8">DSM 4028 / VKM B-1378 / X</strain>
    </source>
</reference>
<dbReference type="PANTHER" id="PTHR36174">
    <property type="entry name" value="LIPID II:GLYCINE GLYCYLTRANSFERASE"/>
    <property type="match status" value="1"/>
</dbReference>
<keyword evidence="2" id="KW-0808">Transferase</keyword>
<keyword evidence="6" id="KW-0961">Cell wall biogenesis/degradation</keyword>
<dbReference type="Pfam" id="PF02388">
    <property type="entry name" value="FemAB"/>
    <property type="match status" value="2"/>
</dbReference>
<dbReference type="GO" id="GO:0016755">
    <property type="term" value="F:aminoacyltransferase activity"/>
    <property type="evidence" value="ECO:0007669"/>
    <property type="project" value="InterPro"/>
</dbReference>
<dbReference type="GO" id="GO:0009252">
    <property type="term" value="P:peptidoglycan biosynthetic process"/>
    <property type="evidence" value="ECO:0007669"/>
    <property type="project" value="UniProtKB-KW"/>
</dbReference>
<dbReference type="InterPro" id="IPR003447">
    <property type="entry name" value="FEMABX"/>
</dbReference>
<dbReference type="KEGG" id="dba:Dbac_1598"/>
<dbReference type="Proteomes" id="UP000002216">
    <property type="component" value="Chromosome"/>
</dbReference>
<dbReference type="PROSITE" id="PS51191">
    <property type="entry name" value="FEMABX"/>
    <property type="match status" value="1"/>
</dbReference>
<evidence type="ECO:0000313" key="7">
    <source>
        <dbReference type="EMBL" id="ACU89691.1"/>
    </source>
</evidence>
<dbReference type="HOGENOM" id="CLU_048411_0_0_7"/>
<keyword evidence="8" id="KW-1185">Reference proteome</keyword>
<dbReference type="OrthoDB" id="9773932at2"/>
<organism evidence="7 8">
    <name type="scientific">Desulfomicrobium baculatum (strain DSM 4028 / VKM B-1378 / X)</name>
    <name type="common">Desulfovibrio baculatus</name>
    <dbReference type="NCBI Taxonomy" id="525897"/>
    <lineage>
        <taxon>Bacteria</taxon>
        <taxon>Pseudomonadati</taxon>
        <taxon>Thermodesulfobacteriota</taxon>
        <taxon>Desulfovibrionia</taxon>
        <taxon>Desulfovibrionales</taxon>
        <taxon>Desulfomicrobiaceae</taxon>
        <taxon>Desulfomicrobium</taxon>
    </lineage>
</organism>
<evidence type="ECO:0000256" key="2">
    <source>
        <dbReference type="ARBA" id="ARBA00022679"/>
    </source>
</evidence>
<dbReference type="SUPFAM" id="SSF55729">
    <property type="entry name" value="Acyl-CoA N-acyltransferases (Nat)"/>
    <property type="match status" value="1"/>
</dbReference>
<keyword evidence="5" id="KW-0012">Acyltransferase</keyword>